<name>A0A0U3GZS4_9GAMM</name>
<organism evidence="2 3">
    <name type="scientific">Pseudoalteromonas rubra</name>
    <dbReference type="NCBI Taxonomy" id="43658"/>
    <lineage>
        <taxon>Bacteria</taxon>
        <taxon>Pseudomonadati</taxon>
        <taxon>Pseudomonadota</taxon>
        <taxon>Gammaproteobacteria</taxon>
        <taxon>Alteromonadales</taxon>
        <taxon>Pseudoalteromonadaceae</taxon>
        <taxon>Pseudoalteromonas</taxon>
    </lineage>
</organism>
<feature type="chain" id="PRO_5006839221" evidence="1">
    <location>
        <begin position="21"/>
        <end position="321"/>
    </location>
</feature>
<evidence type="ECO:0000313" key="3">
    <source>
        <dbReference type="Proteomes" id="UP000069015"/>
    </source>
</evidence>
<dbReference type="Proteomes" id="UP000069015">
    <property type="component" value="Chromosome 2"/>
</dbReference>
<dbReference type="KEGG" id="prr:AT705_23205"/>
<gene>
    <name evidence="2" type="ORF">AT705_23205</name>
</gene>
<evidence type="ECO:0000313" key="2">
    <source>
        <dbReference type="EMBL" id="ALU45838.1"/>
    </source>
</evidence>
<dbReference type="AlphaFoldDB" id="A0A0U3GZS4"/>
<proteinExistence type="predicted"/>
<accession>A0A0U3GZS4</accession>
<keyword evidence="1" id="KW-0732">Signal</keyword>
<sequence>MTVKVVKFVLPLLVSSLAAAYVTDAQASAPGECDDFMITSQMNRYHESEEVQRLWISAGSQSKCVRMSPDRHNPVYDVLARQRSLRNQLETELRTRLDDELKNGINSSLRHRYTNFELKGGLSTTLTANHNGEILANVNGFGFYAKAKYTLKNVPSMIASAYATVKVERISVNAKYDFVKGEAYDLKVDPLHLDVDVDSRIFGISVPVLSNFINSRVEGVIRDKIEDYLNSKTNGWSKAMFSLDKAIPDDKFGSLGVSVKNRLTSLLPGKYIKMSSSVQKMDGASFYVDLSGDFSISMSNKVFQNPCYIYADTACNLFPDF</sequence>
<dbReference type="EMBL" id="CP013612">
    <property type="protein sequence ID" value="ALU45838.1"/>
    <property type="molecule type" value="Genomic_DNA"/>
</dbReference>
<reference evidence="2 3" key="1">
    <citation type="submission" date="2015-12" db="EMBL/GenBank/DDBJ databases">
        <title>Complete genome sequence of Pseudoalteromonas rubra SCSIO 6842, harboring a conjugative plasmid.</title>
        <authorList>
            <person name="Li B."/>
            <person name="Wang X."/>
        </authorList>
    </citation>
    <scope>NUCLEOTIDE SEQUENCE [LARGE SCALE GENOMIC DNA]</scope>
    <source>
        <strain evidence="2 3">SCSIO 6842</strain>
    </source>
</reference>
<evidence type="ECO:0000256" key="1">
    <source>
        <dbReference type="SAM" id="SignalP"/>
    </source>
</evidence>
<protein>
    <submittedName>
        <fullName evidence="2">Uncharacterized protein</fullName>
    </submittedName>
</protein>
<feature type="signal peptide" evidence="1">
    <location>
        <begin position="1"/>
        <end position="20"/>
    </location>
</feature>